<evidence type="ECO:0000256" key="3">
    <source>
        <dbReference type="ARBA" id="ARBA00022989"/>
    </source>
</evidence>
<name>A0A3P9NSW2_POERE</name>
<feature type="domain" description="G-protein coupled receptors family 1 profile" evidence="6">
    <location>
        <begin position="84"/>
        <end position="332"/>
    </location>
</feature>
<dbReference type="InterPro" id="IPR000276">
    <property type="entry name" value="GPCR_Rhodpsn"/>
</dbReference>
<dbReference type="CDD" id="cd00637">
    <property type="entry name" value="7tm_classA_rhodopsin-like"/>
    <property type="match status" value="1"/>
</dbReference>
<dbReference type="GeneTree" id="ENSGT00940000165734"/>
<dbReference type="PROSITE" id="PS50262">
    <property type="entry name" value="G_PROTEIN_RECEP_F1_2"/>
    <property type="match status" value="1"/>
</dbReference>
<evidence type="ECO:0000256" key="4">
    <source>
        <dbReference type="ARBA" id="ARBA00023136"/>
    </source>
</evidence>
<dbReference type="Proteomes" id="UP000242638">
    <property type="component" value="Unassembled WGS sequence"/>
</dbReference>
<reference evidence="8" key="1">
    <citation type="submission" date="2013-11" db="EMBL/GenBank/DDBJ databases">
        <title>The genomic landscape of the Guanapo guppy.</title>
        <authorList>
            <person name="Kuenstner A."/>
            <person name="Dreyer C."/>
        </authorList>
    </citation>
    <scope>NUCLEOTIDE SEQUENCE</scope>
    <source>
        <strain evidence="8">Guanapo</strain>
    </source>
</reference>
<keyword evidence="8" id="KW-1185">Reference proteome</keyword>
<dbReference type="Pfam" id="PF00001">
    <property type="entry name" value="7tm_1"/>
    <property type="match status" value="1"/>
</dbReference>
<dbReference type="GO" id="GO:0005549">
    <property type="term" value="F:odorant binding"/>
    <property type="evidence" value="ECO:0007669"/>
    <property type="project" value="TreeGrafter"/>
</dbReference>
<feature type="transmembrane region" description="Helical" evidence="5">
    <location>
        <begin position="236"/>
        <end position="257"/>
    </location>
</feature>
<comment type="subcellular location">
    <subcellularLocation>
        <location evidence="1">Membrane</location>
    </subcellularLocation>
</comment>
<keyword evidence="4 5" id="KW-0472">Membrane</keyword>
<proteinExistence type="predicted"/>
<dbReference type="OMA" id="HMIINDT"/>
<dbReference type="SUPFAM" id="SSF81321">
    <property type="entry name" value="Family A G protein-coupled receptor-like"/>
    <property type="match status" value="1"/>
</dbReference>
<evidence type="ECO:0000256" key="5">
    <source>
        <dbReference type="SAM" id="Phobius"/>
    </source>
</evidence>
<evidence type="ECO:0000313" key="7">
    <source>
        <dbReference type="Ensembl" id="ENSPREP00000012647.1"/>
    </source>
</evidence>
<dbReference type="Gene3D" id="1.20.1070.10">
    <property type="entry name" value="Rhodopsin 7-helix transmembrane proteins"/>
    <property type="match status" value="1"/>
</dbReference>
<reference evidence="7" key="3">
    <citation type="submission" date="2025-09" db="UniProtKB">
        <authorList>
            <consortium name="Ensembl"/>
        </authorList>
    </citation>
    <scope>IDENTIFICATION</scope>
    <source>
        <strain evidence="7">Guanapo</strain>
    </source>
</reference>
<dbReference type="GO" id="GO:0016020">
    <property type="term" value="C:membrane"/>
    <property type="evidence" value="ECO:0007669"/>
    <property type="project" value="UniProtKB-SubCell"/>
</dbReference>
<dbReference type="PRINTS" id="PR00237">
    <property type="entry name" value="GPCRRHODOPSN"/>
</dbReference>
<evidence type="ECO:0000259" key="6">
    <source>
        <dbReference type="PROSITE" id="PS50262"/>
    </source>
</evidence>
<sequence length="359" mass="41742">MHSFLKVMCKVFKQEYHSHVAMGVCLQRNQVQAYIMEHDLNISVKTEIYPEMFLHKDTMRSRKLFSVIVKVCVVIPLFCVFLYFIAVMLQIFASHKQFLDTSRYILFAHMLINDTLQILSSVLLFLCVMSQVKLPLLFCVPMLFVSTGTFQNTTLILAAMSLERYVSIFYPLQRPNSWRSDRIWIIILPLWIISFTFPAIEFSIGKHSPNVDVLSTNMLCKNTVINSSPIQGLYRLAVYVLFFAVVGVIILFTYIRIVMETRKMRQDRASVSKAMHTVLLHGFQLLLCLLAFTLPISETLIGLHTNWPAEDVTFFNYFCFILMPRFLSPLIYGFRDQNLRKHIGNSFLCCSKKDKPFFK</sequence>
<dbReference type="Ensembl" id="ENSPRET00000012780.1">
    <property type="protein sequence ID" value="ENSPREP00000012647.1"/>
    <property type="gene ID" value="ENSPREG00000008586.1"/>
</dbReference>
<dbReference type="InterPro" id="IPR017452">
    <property type="entry name" value="GPCR_Rhodpsn_7TM"/>
</dbReference>
<evidence type="ECO:0000313" key="8">
    <source>
        <dbReference type="Proteomes" id="UP000242638"/>
    </source>
</evidence>
<accession>A0A3P9NSW2</accession>
<dbReference type="InterPro" id="IPR052921">
    <property type="entry name" value="GPCR1_Superfamily_Member"/>
</dbReference>
<dbReference type="PANTHER" id="PTHR26451:SF991">
    <property type="entry name" value="ODORANT RECEPTOR"/>
    <property type="match status" value="1"/>
</dbReference>
<feature type="transmembrane region" description="Helical" evidence="5">
    <location>
        <begin position="278"/>
        <end position="294"/>
    </location>
</feature>
<reference evidence="7" key="2">
    <citation type="submission" date="2025-08" db="UniProtKB">
        <authorList>
            <consortium name="Ensembl"/>
        </authorList>
    </citation>
    <scope>IDENTIFICATION</scope>
    <source>
        <strain evidence="7">Guanapo</strain>
    </source>
</reference>
<feature type="transmembrane region" description="Helical" evidence="5">
    <location>
        <begin position="314"/>
        <end position="334"/>
    </location>
</feature>
<dbReference type="GO" id="GO:0004930">
    <property type="term" value="F:G protein-coupled receptor activity"/>
    <property type="evidence" value="ECO:0007669"/>
    <property type="project" value="InterPro"/>
</dbReference>
<feature type="transmembrane region" description="Helical" evidence="5">
    <location>
        <begin position="104"/>
        <end position="128"/>
    </location>
</feature>
<dbReference type="AlphaFoldDB" id="A0A3P9NSW2"/>
<evidence type="ECO:0000256" key="1">
    <source>
        <dbReference type="ARBA" id="ARBA00004370"/>
    </source>
</evidence>
<protein>
    <submittedName>
        <fullName evidence="7">Odorant receptor, family 95, subfamily A, member 1</fullName>
    </submittedName>
</protein>
<dbReference type="GO" id="GO:0004984">
    <property type="term" value="F:olfactory receptor activity"/>
    <property type="evidence" value="ECO:0007669"/>
    <property type="project" value="TreeGrafter"/>
</dbReference>
<dbReference type="PANTHER" id="PTHR26451">
    <property type="entry name" value="G_PROTEIN_RECEP_F1_2 DOMAIN-CONTAINING PROTEIN"/>
    <property type="match status" value="1"/>
</dbReference>
<feature type="transmembrane region" description="Helical" evidence="5">
    <location>
        <begin position="67"/>
        <end position="92"/>
    </location>
</feature>
<keyword evidence="3 5" id="KW-1133">Transmembrane helix</keyword>
<feature type="transmembrane region" description="Helical" evidence="5">
    <location>
        <begin position="183"/>
        <end position="204"/>
    </location>
</feature>
<organism evidence="7 8">
    <name type="scientific">Poecilia reticulata</name>
    <name type="common">Guppy</name>
    <name type="synonym">Acanthophacelus reticulatus</name>
    <dbReference type="NCBI Taxonomy" id="8081"/>
    <lineage>
        <taxon>Eukaryota</taxon>
        <taxon>Metazoa</taxon>
        <taxon>Chordata</taxon>
        <taxon>Craniata</taxon>
        <taxon>Vertebrata</taxon>
        <taxon>Euteleostomi</taxon>
        <taxon>Actinopterygii</taxon>
        <taxon>Neopterygii</taxon>
        <taxon>Teleostei</taxon>
        <taxon>Neoteleostei</taxon>
        <taxon>Acanthomorphata</taxon>
        <taxon>Ovalentaria</taxon>
        <taxon>Atherinomorphae</taxon>
        <taxon>Cyprinodontiformes</taxon>
        <taxon>Poeciliidae</taxon>
        <taxon>Poeciliinae</taxon>
        <taxon>Poecilia</taxon>
    </lineage>
</organism>
<dbReference type="FunFam" id="1.20.1070.10:FF:000096">
    <property type="entry name" value="Odorant receptor 131-2"/>
    <property type="match status" value="1"/>
</dbReference>
<evidence type="ECO:0000256" key="2">
    <source>
        <dbReference type="ARBA" id="ARBA00022692"/>
    </source>
</evidence>
<keyword evidence="2 5" id="KW-0812">Transmembrane</keyword>